<dbReference type="EC" id="2.7.1.180" evidence="1 10"/>
<keyword evidence="12" id="KW-0472">Membrane</keyword>
<dbReference type="Proteomes" id="UP000824118">
    <property type="component" value="Unassembled WGS sequence"/>
</dbReference>
<organism evidence="13 14">
    <name type="scientific">Candidatus Limousia pullorum</name>
    <dbReference type="NCBI Taxonomy" id="2840860"/>
    <lineage>
        <taxon>Bacteria</taxon>
        <taxon>Bacillati</taxon>
        <taxon>Bacillota</taxon>
        <taxon>Clostridia</taxon>
        <taxon>Eubacteriales</taxon>
        <taxon>Oscillospiraceae</taxon>
        <taxon>Oscillospiraceae incertae sedis</taxon>
        <taxon>Candidatus Limousia</taxon>
    </lineage>
</organism>
<keyword evidence="12" id="KW-0997">Cell inner membrane</keyword>
<keyword evidence="5 10" id="KW-0479">Metal-binding</keyword>
<evidence type="ECO:0000313" key="14">
    <source>
        <dbReference type="Proteomes" id="UP000824118"/>
    </source>
</evidence>
<feature type="binding site" evidence="11">
    <location>
        <position position="287"/>
    </location>
    <ligand>
        <name>Mg(2+)</name>
        <dbReference type="ChEBI" id="CHEBI:18420"/>
    </ligand>
</feature>
<comment type="caution">
    <text evidence="13">The sequence shown here is derived from an EMBL/GenBank/DDBJ whole genome shotgun (WGS) entry which is preliminary data.</text>
</comment>
<proteinExistence type="inferred from homology"/>
<keyword evidence="6 10" id="KW-0274">FAD</keyword>
<accession>A0A9D1LZ99</accession>
<evidence type="ECO:0000256" key="5">
    <source>
        <dbReference type="ARBA" id="ARBA00022723"/>
    </source>
</evidence>
<evidence type="ECO:0000256" key="2">
    <source>
        <dbReference type="ARBA" id="ARBA00016337"/>
    </source>
</evidence>
<dbReference type="EMBL" id="DVNG01000110">
    <property type="protein sequence ID" value="HIU50834.1"/>
    <property type="molecule type" value="Genomic_DNA"/>
</dbReference>
<dbReference type="PIRSF" id="PIRSF006268">
    <property type="entry name" value="ApbE"/>
    <property type="match status" value="1"/>
</dbReference>
<protein>
    <recommendedName>
        <fullName evidence="2 10">FAD:protein FMN transferase</fullName>
        <ecNumber evidence="1 10">2.7.1.180</ecNumber>
    </recommendedName>
    <alternativeName>
        <fullName evidence="8 10">Flavin transferase</fullName>
    </alternativeName>
</protein>
<dbReference type="SUPFAM" id="SSF143631">
    <property type="entry name" value="ApbE-like"/>
    <property type="match status" value="1"/>
</dbReference>
<reference evidence="13" key="1">
    <citation type="submission" date="2020-10" db="EMBL/GenBank/DDBJ databases">
        <authorList>
            <person name="Gilroy R."/>
        </authorList>
    </citation>
    <scope>NUCLEOTIDE SEQUENCE</scope>
    <source>
        <strain evidence="13">ChiGjej1B1-1684</strain>
    </source>
</reference>
<dbReference type="InterPro" id="IPR024932">
    <property type="entry name" value="ApbE"/>
</dbReference>
<evidence type="ECO:0000256" key="11">
    <source>
        <dbReference type="PIRSR" id="PIRSR006268-2"/>
    </source>
</evidence>
<dbReference type="AlphaFoldDB" id="A0A9D1LZ99"/>
<keyword evidence="3 10" id="KW-0285">Flavoprotein</keyword>
<evidence type="ECO:0000256" key="12">
    <source>
        <dbReference type="RuleBase" id="RU363002"/>
    </source>
</evidence>
<evidence type="ECO:0000256" key="1">
    <source>
        <dbReference type="ARBA" id="ARBA00011955"/>
    </source>
</evidence>
<dbReference type="GO" id="GO:0046872">
    <property type="term" value="F:metal ion binding"/>
    <property type="evidence" value="ECO:0007669"/>
    <property type="project" value="UniProtKB-UniRule"/>
</dbReference>
<feature type="binding site" evidence="11">
    <location>
        <position position="175"/>
    </location>
    <ligand>
        <name>Mg(2+)</name>
        <dbReference type="ChEBI" id="CHEBI:18420"/>
    </ligand>
</feature>
<dbReference type="GO" id="GO:0005886">
    <property type="term" value="C:plasma membrane"/>
    <property type="evidence" value="ECO:0007669"/>
    <property type="project" value="UniProtKB-SubCell"/>
</dbReference>
<dbReference type="GO" id="GO:0016740">
    <property type="term" value="F:transferase activity"/>
    <property type="evidence" value="ECO:0007669"/>
    <property type="project" value="UniProtKB-UniRule"/>
</dbReference>
<evidence type="ECO:0000256" key="10">
    <source>
        <dbReference type="PIRNR" id="PIRNR006268"/>
    </source>
</evidence>
<gene>
    <name evidence="13" type="ORF">IAD22_07455</name>
</gene>
<evidence type="ECO:0000313" key="13">
    <source>
        <dbReference type="EMBL" id="HIU50834.1"/>
    </source>
</evidence>
<reference evidence="13" key="2">
    <citation type="journal article" date="2021" name="PeerJ">
        <title>Extensive microbial diversity within the chicken gut microbiome revealed by metagenomics and culture.</title>
        <authorList>
            <person name="Gilroy R."/>
            <person name="Ravi A."/>
            <person name="Getino M."/>
            <person name="Pursley I."/>
            <person name="Horton D.L."/>
            <person name="Alikhan N.F."/>
            <person name="Baker D."/>
            <person name="Gharbi K."/>
            <person name="Hall N."/>
            <person name="Watson M."/>
            <person name="Adriaenssens E.M."/>
            <person name="Foster-Nyarko E."/>
            <person name="Jarju S."/>
            <person name="Secka A."/>
            <person name="Antonio M."/>
            <person name="Oren A."/>
            <person name="Chaudhuri R.R."/>
            <person name="La Ragione R."/>
            <person name="Hildebrand F."/>
            <person name="Pallen M.J."/>
        </authorList>
    </citation>
    <scope>NUCLEOTIDE SEQUENCE</scope>
    <source>
        <strain evidence="13">ChiGjej1B1-1684</strain>
    </source>
</reference>
<dbReference type="PANTHER" id="PTHR30040:SF2">
    <property type="entry name" value="FAD:PROTEIN FMN TRANSFERASE"/>
    <property type="match status" value="1"/>
</dbReference>
<evidence type="ECO:0000256" key="4">
    <source>
        <dbReference type="ARBA" id="ARBA00022679"/>
    </source>
</evidence>
<keyword evidence="4 10" id="KW-0808">Transferase</keyword>
<dbReference type="PANTHER" id="PTHR30040">
    <property type="entry name" value="THIAMINE BIOSYNTHESIS LIPOPROTEIN APBE"/>
    <property type="match status" value="1"/>
</dbReference>
<comment type="function">
    <text evidence="12">Flavin transferase that catalyzes the transfer of the FMN moiety of FAD and its covalent binding to the hydroxyl group of a threonine residue in a target flavoprotein.</text>
</comment>
<dbReference type="PROSITE" id="PS51257">
    <property type="entry name" value="PROKAR_LIPOPROTEIN"/>
    <property type="match status" value="1"/>
</dbReference>
<evidence type="ECO:0000256" key="9">
    <source>
        <dbReference type="ARBA" id="ARBA00048540"/>
    </source>
</evidence>
<comment type="catalytic activity">
    <reaction evidence="9 10 12">
        <text>L-threonyl-[protein] + FAD = FMN-L-threonyl-[protein] + AMP + H(+)</text>
        <dbReference type="Rhea" id="RHEA:36847"/>
        <dbReference type="Rhea" id="RHEA-COMP:11060"/>
        <dbReference type="Rhea" id="RHEA-COMP:11061"/>
        <dbReference type="ChEBI" id="CHEBI:15378"/>
        <dbReference type="ChEBI" id="CHEBI:30013"/>
        <dbReference type="ChEBI" id="CHEBI:57692"/>
        <dbReference type="ChEBI" id="CHEBI:74257"/>
        <dbReference type="ChEBI" id="CHEBI:456215"/>
        <dbReference type="EC" id="2.7.1.180"/>
    </reaction>
</comment>
<sequence>MSEDKKVSKRFLSFFICLIMALLSFVLTSCNSEVKTETAEFFVFDTVVDITAYGENAKEAIEAARDELYRYDALLSTTNENSDIYKVNNNEYQEVSAETAEIIEKSLEISELTEGSLDITIYPVVELWGFTGGNYRVPSESEIEEALNFVGFDKISLQDNNVVKDDPKVQIDLGATAKGYIGDKVAEAIKNAGCNSAVLSIGGNVVTVGTKPDGKDFNVGITWTDGKEICATVSLKDMSAVTSGTYQRNFTENGVFYHHIIDPKTGYPAQSDIGSVTIFTSNGLVADGLSTAFFVMGSEKAVEFYENEKYSELGTDSLDFMIIKNDGTCIVTESIYSNMKLNSDCISESDVTVI</sequence>
<name>A0A9D1LZ99_9FIRM</name>
<evidence type="ECO:0000256" key="7">
    <source>
        <dbReference type="ARBA" id="ARBA00022842"/>
    </source>
</evidence>
<feature type="binding site" evidence="11">
    <location>
        <position position="291"/>
    </location>
    <ligand>
        <name>Mg(2+)</name>
        <dbReference type="ChEBI" id="CHEBI:18420"/>
    </ligand>
</feature>
<comment type="subcellular location">
    <subcellularLocation>
        <location evidence="12">Cell inner membrane</location>
        <topology evidence="12">Lipid-anchor</topology>
        <orientation evidence="12">Periplasmic side</orientation>
    </subcellularLocation>
</comment>
<comment type="cofactor">
    <cofactor evidence="11">
        <name>Mg(2+)</name>
        <dbReference type="ChEBI" id="CHEBI:18420"/>
    </cofactor>
    <cofactor evidence="11">
        <name>Mn(2+)</name>
        <dbReference type="ChEBI" id="CHEBI:29035"/>
    </cofactor>
    <text evidence="11">Magnesium. Can also use manganese.</text>
</comment>
<dbReference type="Pfam" id="PF02424">
    <property type="entry name" value="ApbE"/>
    <property type="match status" value="1"/>
</dbReference>
<keyword evidence="12" id="KW-0449">Lipoprotein</keyword>
<dbReference type="InterPro" id="IPR003374">
    <property type="entry name" value="ApbE-like_sf"/>
</dbReference>
<evidence type="ECO:0000256" key="6">
    <source>
        <dbReference type="ARBA" id="ARBA00022827"/>
    </source>
</evidence>
<evidence type="ECO:0000256" key="8">
    <source>
        <dbReference type="ARBA" id="ARBA00031306"/>
    </source>
</evidence>
<dbReference type="Gene3D" id="3.10.520.10">
    <property type="entry name" value="ApbE-like domains"/>
    <property type="match status" value="1"/>
</dbReference>
<evidence type="ECO:0000256" key="3">
    <source>
        <dbReference type="ARBA" id="ARBA00022630"/>
    </source>
</evidence>
<keyword evidence="12" id="KW-1003">Cell membrane</keyword>
<comment type="similarity">
    <text evidence="10 12">Belongs to the ApbE family.</text>
</comment>
<keyword evidence="7 10" id="KW-0460">Magnesium</keyword>